<evidence type="ECO:0000256" key="2">
    <source>
        <dbReference type="ARBA" id="ARBA00022741"/>
    </source>
</evidence>
<dbReference type="AlphaFoldDB" id="X0ZJ87"/>
<evidence type="ECO:0000259" key="11">
    <source>
        <dbReference type="PROSITE" id="PS51217"/>
    </source>
</evidence>
<feature type="domain" description="UvrD-like helicase ATP-binding" evidence="10">
    <location>
        <begin position="36"/>
        <end position="323"/>
    </location>
</feature>
<organism evidence="12">
    <name type="scientific">marine sediment metagenome</name>
    <dbReference type="NCBI Taxonomy" id="412755"/>
    <lineage>
        <taxon>unclassified sequences</taxon>
        <taxon>metagenomes</taxon>
        <taxon>ecological metagenomes</taxon>
    </lineage>
</organism>
<evidence type="ECO:0000256" key="9">
    <source>
        <dbReference type="ARBA" id="ARBA00048988"/>
    </source>
</evidence>
<comment type="similarity">
    <text evidence="1">Belongs to the helicase family. UvrD subfamily.</text>
</comment>
<dbReference type="InterPro" id="IPR027417">
    <property type="entry name" value="P-loop_NTPase"/>
</dbReference>
<reference evidence="12" key="1">
    <citation type="journal article" date="2014" name="Front. Microbiol.">
        <title>High frequency of phylogenetically diverse reductive dehalogenase-homologous genes in deep subseafloor sedimentary metagenomes.</title>
        <authorList>
            <person name="Kawai M."/>
            <person name="Futagami T."/>
            <person name="Toyoda A."/>
            <person name="Takaki Y."/>
            <person name="Nishi S."/>
            <person name="Hori S."/>
            <person name="Arai W."/>
            <person name="Tsubouchi T."/>
            <person name="Morono Y."/>
            <person name="Uchiyama I."/>
            <person name="Ito T."/>
            <person name="Fujiyama A."/>
            <person name="Inagaki F."/>
            <person name="Takami H."/>
        </authorList>
    </citation>
    <scope>NUCLEOTIDE SEQUENCE</scope>
    <source>
        <strain evidence="12">Expedition CK06-06</strain>
    </source>
</reference>
<dbReference type="InterPro" id="IPR013986">
    <property type="entry name" value="DExx_box_DNA_helicase_dom_sf"/>
</dbReference>
<dbReference type="GO" id="GO:0043138">
    <property type="term" value="F:3'-5' DNA helicase activity"/>
    <property type="evidence" value="ECO:0007669"/>
    <property type="project" value="UniProtKB-EC"/>
</dbReference>
<dbReference type="GO" id="GO:0003677">
    <property type="term" value="F:DNA binding"/>
    <property type="evidence" value="ECO:0007669"/>
    <property type="project" value="InterPro"/>
</dbReference>
<evidence type="ECO:0000256" key="5">
    <source>
        <dbReference type="ARBA" id="ARBA00022840"/>
    </source>
</evidence>
<feature type="domain" description="UvrD-like helicase C-terminal" evidence="11">
    <location>
        <begin position="324"/>
        <end position="583"/>
    </location>
</feature>
<evidence type="ECO:0000256" key="8">
    <source>
        <dbReference type="ARBA" id="ARBA00034808"/>
    </source>
</evidence>
<dbReference type="CDD" id="cd17932">
    <property type="entry name" value="DEXQc_UvrD"/>
    <property type="match status" value="1"/>
</dbReference>
<dbReference type="InterPro" id="IPR000212">
    <property type="entry name" value="DNA_helicase_UvrD/REP"/>
</dbReference>
<comment type="catalytic activity">
    <reaction evidence="9">
        <text>ATP + H2O = ADP + phosphate + H(+)</text>
        <dbReference type="Rhea" id="RHEA:13065"/>
        <dbReference type="ChEBI" id="CHEBI:15377"/>
        <dbReference type="ChEBI" id="CHEBI:15378"/>
        <dbReference type="ChEBI" id="CHEBI:30616"/>
        <dbReference type="ChEBI" id="CHEBI:43474"/>
        <dbReference type="ChEBI" id="CHEBI:456216"/>
        <dbReference type="EC" id="5.6.2.4"/>
    </reaction>
</comment>
<evidence type="ECO:0000256" key="1">
    <source>
        <dbReference type="ARBA" id="ARBA00009922"/>
    </source>
</evidence>
<feature type="non-terminal residue" evidence="12">
    <location>
        <position position="583"/>
    </location>
</feature>
<keyword evidence="3" id="KW-0378">Hydrolase</keyword>
<dbReference type="EMBL" id="BART01000885">
    <property type="protein sequence ID" value="GAG58172.1"/>
    <property type="molecule type" value="Genomic_DNA"/>
</dbReference>
<dbReference type="Gene3D" id="1.10.486.10">
    <property type="entry name" value="PCRA, domain 4"/>
    <property type="match status" value="1"/>
</dbReference>
<dbReference type="GO" id="GO:0000725">
    <property type="term" value="P:recombinational repair"/>
    <property type="evidence" value="ECO:0007669"/>
    <property type="project" value="TreeGrafter"/>
</dbReference>
<dbReference type="Gene3D" id="1.10.10.160">
    <property type="match status" value="1"/>
</dbReference>
<protein>
    <recommendedName>
        <fullName evidence="8">DNA 3'-5' helicase</fullName>
        <ecNumber evidence="8">5.6.2.4</ecNumber>
    </recommendedName>
</protein>
<gene>
    <name evidence="12" type="ORF">S01H4_03562</name>
</gene>
<evidence type="ECO:0000256" key="3">
    <source>
        <dbReference type="ARBA" id="ARBA00022801"/>
    </source>
</evidence>
<sequence>MTIVSFWGGVGKIGGNKILVSPENINKKSILLDFGKDFSKEYLEIVNNIKGPMLVIAGAGSGKTRTIVYSVARLLLNGVRPSEIMLVTFTNKAAKEMIKRVEKLLGKRPKGIWAGTFHSMANRFIRMYTKTLSLKPNYTIMDESDANALMKLAIDEINVKEIEERFPTSKMCKKILSYSINCNKSIQEVILWKYQQFDSNKILTKLNDTFEIYKKKKAKDNLVDFDDLLVYWNLLLNERSFAQRIAKNIKYILVDEYQDTNHIQDDIIHKIASQNSEHNIMAVGDDAQSIYAFRGANFQNILNFSKKLSNCKVYKITYNYRSIPEILDLANNSIQYNKKQYNKDMRATRRNGVKPYQVNVGDDEDQAKFIANQILTLRSKSFKLHEMAVLYRAGFHSMKIELELQAKNIPYEVRSGVSFFERAHIKDLIAHLRIIENPYDELSWSRIFSMIPGFGTTSGSKIFSAISQTEHPIEAILNKTYFSAKLKGQRIPKDGLRNLRVHIKQLITLSRDENPSEVILNLTELLEDPLKSKYTDWYDRLDDLKQLSIYVTNFKTIQQFLEQMSLNVSELDSRTTLLGSKKK</sequence>
<keyword evidence="2" id="KW-0547">Nucleotide-binding</keyword>
<dbReference type="GO" id="GO:0005524">
    <property type="term" value="F:ATP binding"/>
    <property type="evidence" value="ECO:0007669"/>
    <property type="project" value="UniProtKB-KW"/>
</dbReference>
<evidence type="ECO:0000313" key="12">
    <source>
        <dbReference type="EMBL" id="GAG58172.1"/>
    </source>
</evidence>
<dbReference type="EC" id="5.6.2.4" evidence="8"/>
<evidence type="ECO:0000256" key="7">
    <source>
        <dbReference type="ARBA" id="ARBA00034617"/>
    </source>
</evidence>
<dbReference type="PROSITE" id="PS51198">
    <property type="entry name" value="UVRD_HELICASE_ATP_BIND"/>
    <property type="match status" value="1"/>
</dbReference>
<keyword evidence="5" id="KW-0067">ATP-binding</keyword>
<comment type="caution">
    <text evidence="12">The sequence shown here is derived from an EMBL/GenBank/DDBJ whole genome shotgun (WGS) entry which is preliminary data.</text>
</comment>
<keyword evidence="4" id="KW-0347">Helicase</keyword>
<dbReference type="Pfam" id="PF00580">
    <property type="entry name" value="UvrD-helicase"/>
    <property type="match status" value="1"/>
</dbReference>
<dbReference type="Gene3D" id="3.40.50.300">
    <property type="entry name" value="P-loop containing nucleotide triphosphate hydrolases"/>
    <property type="match status" value="2"/>
</dbReference>
<evidence type="ECO:0000256" key="4">
    <source>
        <dbReference type="ARBA" id="ARBA00022806"/>
    </source>
</evidence>
<dbReference type="InterPro" id="IPR014017">
    <property type="entry name" value="DNA_helicase_UvrD-like_C"/>
</dbReference>
<dbReference type="SUPFAM" id="SSF52540">
    <property type="entry name" value="P-loop containing nucleoside triphosphate hydrolases"/>
    <property type="match status" value="1"/>
</dbReference>
<dbReference type="GO" id="GO:0005829">
    <property type="term" value="C:cytosol"/>
    <property type="evidence" value="ECO:0007669"/>
    <property type="project" value="TreeGrafter"/>
</dbReference>
<accession>X0ZJ87</accession>
<dbReference type="PANTHER" id="PTHR11070:SF3">
    <property type="entry name" value="DNA 3'-5' HELICASE"/>
    <property type="match status" value="1"/>
</dbReference>
<keyword evidence="6" id="KW-0413">Isomerase</keyword>
<dbReference type="InterPro" id="IPR014016">
    <property type="entry name" value="UvrD-like_ATP-bd"/>
</dbReference>
<evidence type="ECO:0000259" key="10">
    <source>
        <dbReference type="PROSITE" id="PS51198"/>
    </source>
</evidence>
<comment type="catalytic activity">
    <reaction evidence="7">
        <text>Couples ATP hydrolysis with the unwinding of duplex DNA by translocating in the 3'-5' direction.</text>
        <dbReference type="EC" id="5.6.2.4"/>
    </reaction>
</comment>
<evidence type="ECO:0000256" key="6">
    <source>
        <dbReference type="ARBA" id="ARBA00023235"/>
    </source>
</evidence>
<dbReference type="Pfam" id="PF13361">
    <property type="entry name" value="UvrD_C"/>
    <property type="match status" value="1"/>
</dbReference>
<name>X0ZJ87_9ZZZZ</name>
<dbReference type="GO" id="GO:0016787">
    <property type="term" value="F:hydrolase activity"/>
    <property type="evidence" value="ECO:0007669"/>
    <property type="project" value="UniProtKB-KW"/>
</dbReference>
<dbReference type="PANTHER" id="PTHR11070">
    <property type="entry name" value="UVRD / RECB / PCRA DNA HELICASE FAMILY MEMBER"/>
    <property type="match status" value="1"/>
</dbReference>
<dbReference type="PROSITE" id="PS51217">
    <property type="entry name" value="UVRD_HELICASE_CTER"/>
    <property type="match status" value="1"/>
</dbReference>
<proteinExistence type="inferred from homology"/>